<dbReference type="PANTHER" id="PTHR45947">
    <property type="entry name" value="SULFOQUINOVOSYL TRANSFERASE SQD2"/>
    <property type="match status" value="1"/>
</dbReference>
<gene>
    <name evidence="3" type="ORF">CO172_03475</name>
</gene>
<name>A0A2M7XFZ7_9BACT</name>
<accession>A0A2M7XFZ7</accession>
<dbReference type="InterPro" id="IPR050194">
    <property type="entry name" value="Glycosyltransferase_grp1"/>
</dbReference>
<dbReference type="EMBL" id="PFWS01000054">
    <property type="protein sequence ID" value="PJA46775.1"/>
    <property type="molecule type" value="Genomic_DNA"/>
</dbReference>
<dbReference type="GO" id="GO:0016757">
    <property type="term" value="F:glycosyltransferase activity"/>
    <property type="evidence" value="ECO:0007669"/>
    <property type="project" value="InterPro"/>
</dbReference>
<dbReference type="PANTHER" id="PTHR45947:SF3">
    <property type="entry name" value="SULFOQUINOVOSYL TRANSFERASE SQD2"/>
    <property type="match status" value="1"/>
</dbReference>
<feature type="domain" description="Glycosyltransferase subfamily 4-like N-terminal" evidence="2">
    <location>
        <begin position="21"/>
        <end position="195"/>
    </location>
</feature>
<evidence type="ECO:0000313" key="3">
    <source>
        <dbReference type="EMBL" id="PJA46775.1"/>
    </source>
</evidence>
<protein>
    <submittedName>
        <fullName evidence="3">Glycosyl transferase</fullName>
    </submittedName>
</protein>
<feature type="domain" description="Glycosyl transferase family 1" evidence="1">
    <location>
        <begin position="200"/>
        <end position="319"/>
    </location>
</feature>
<dbReference type="InterPro" id="IPR028098">
    <property type="entry name" value="Glyco_trans_4-like_N"/>
</dbReference>
<feature type="non-terminal residue" evidence="3">
    <location>
        <position position="321"/>
    </location>
</feature>
<dbReference type="InterPro" id="IPR001296">
    <property type="entry name" value="Glyco_trans_1"/>
</dbReference>
<evidence type="ECO:0000259" key="1">
    <source>
        <dbReference type="Pfam" id="PF00534"/>
    </source>
</evidence>
<dbReference type="AlphaFoldDB" id="A0A2M7XFZ7"/>
<reference evidence="4" key="1">
    <citation type="submission" date="2017-09" db="EMBL/GenBank/DDBJ databases">
        <title>Depth-based differentiation of microbial function through sediment-hosted aquifers and enrichment of novel symbionts in the deep terrestrial subsurface.</title>
        <authorList>
            <person name="Probst A.J."/>
            <person name="Ladd B."/>
            <person name="Jarett J.K."/>
            <person name="Geller-Mcgrath D.E."/>
            <person name="Sieber C.M.K."/>
            <person name="Emerson J.B."/>
            <person name="Anantharaman K."/>
            <person name="Thomas B.C."/>
            <person name="Malmstrom R."/>
            <person name="Stieglmeier M."/>
            <person name="Klingl A."/>
            <person name="Woyke T."/>
            <person name="Ryan C.M."/>
            <person name="Banfield J.F."/>
        </authorList>
    </citation>
    <scope>NUCLEOTIDE SEQUENCE [LARGE SCALE GENOMIC DNA]</scope>
</reference>
<dbReference type="Proteomes" id="UP000229749">
    <property type="component" value="Unassembled WGS sequence"/>
</dbReference>
<comment type="caution">
    <text evidence="3">The sequence shown here is derived from an EMBL/GenBank/DDBJ whole genome shotgun (WGS) entry which is preliminary data.</text>
</comment>
<dbReference type="Gene3D" id="3.40.50.2000">
    <property type="entry name" value="Glycogen Phosphorylase B"/>
    <property type="match status" value="2"/>
</dbReference>
<dbReference type="SUPFAM" id="SSF53756">
    <property type="entry name" value="UDP-Glycosyltransferase/glycogen phosphorylase"/>
    <property type="match status" value="1"/>
</dbReference>
<dbReference type="Pfam" id="PF13439">
    <property type="entry name" value="Glyco_transf_4"/>
    <property type="match status" value="1"/>
</dbReference>
<evidence type="ECO:0000313" key="4">
    <source>
        <dbReference type="Proteomes" id="UP000229749"/>
    </source>
</evidence>
<sequence length="321" mass="37096">MIKIPSEPRIALVHDHLIQHGGAERVLEILQNLWPNAPTFTLLYNQKELPFFKEKNIQTSFLQKFPFALQKYQWYLPLMPTATESYDLSSYDIIISGSSAFSKGVITGHRSMHVCYCHTPTRYLWSDTTSYVEELKQSRFVKWLLPPLLSYLRLWDKQAADRVDQFIANSKTVRDRIEKYYRRPSFVIHPPVEVEKFSITNHPKNYFLAGGRLVAYKRFDIIVEACTRLRLPLKIFGTGPMQKDLERLAGPTIEFLGRVSDKDRAKLYAECRAYLHPQEEDFGITVVEAMASGRPVIAYRKGGALETVIEGKTGLFFDHQN</sequence>
<dbReference type="Pfam" id="PF00534">
    <property type="entry name" value="Glycos_transf_1"/>
    <property type="match status" value="1"/>
</dbReference>
<proteinExistence type="predicted"/>
<organism evidence="3 4">
    <name type="scientific">Candidatus Uhrbacteria bacterium CG_4_9_14_3_um_filter_36_7</name>
    <dbReference type="NCBI Taxonomy" id="1975033"/>
    <lineage>
        <taxon>Bacteria</taxon>
        <taxon>Candidatus Uhriibacteriota</taxon>
    </lineage>
</organism>
<evidence type="ECO:0000259" key="2">
    <source>
        <dbReference type="Pfam" id="PF13439"/>
    </source>
</evidence>
<keyword evidence="3" id="KW-0808">Transferase</keyword>